<accession>A0A426TFH2</accession>
<feature type="transmembrane region" description="Helical" evidence="1">
    <location>
        <begin position="55"/>
        <end position="77"/>
    </location>
</feature>
<keyword evidence="1" id="KW-0812">Transmembrane</keyword>
<dbReference type="Proteomes" id="UP000274117">
    <property type="component" value="Unassembled WGS sequence"/>
</dbReference>
<dbReference type="InterPro" id="IPR021354">
    <property type="entry name" value="DUF2975"/>
</dbReference>
<reference evidence="2 3" key="2">
    <citation type="submission" date="2018-12" db="EMBL/GenBank/DDBJ databases">
        <title>Whole-genome sequences of fifteen clinical Streptococcus suis strains isolated from pigs between 2006 and 2018.</title>
        <authorList>
            <person name="Stevens M.J.A."/>
            <person name="Cernela N."/>
            <person name="Spoerry Serrano N."/>
            <person name="Schmitt S."/>
            <person name="Schrenzel J."/>
            <person name="Stephan R."/>
        </authorList>
    </citation>
    <scope>NUCLEOTIDE SEQUENCE [LARGE SCALE GENOMIC DNA]</scope>
    <source>
        <strain evidence="2 3">PP422</strain>
    </source>
</reference>
<name>A0A426TFH2_STRSU</name>
<dbReference type="AlphaFoldDB" id="A0A426TFH2"/>
<evidence type="ECO:0000256" key="1">
    <source>
        <dbReference type="SAM" id="Phobius"/>
    </source>
</evidence>
<feature type="transmembrane region" description="Helical" evidence="1">
    <location>
        <begin position="122"/>
        <end position="139"/>
    </location>
</feature>
<organism evidence="2 3">
    <name type="scientific">Streptococcus suis</name>
    <dbReference type="NCBI Taxonomy" id="1307"/>
    <lineage>
        <taxon>Bacteria</taxon>
        <taxon>Bacillati</taxon>
        <taxon>Bacillota</taxon>
        <taxon>Bacilli</taxon>
        <taxon>Lactobacillales</taxon>
        <taxon>Streptococcaceae</taxon>
        <taxon>Streptococcus</taxon>
    </lineage>
</organism>
<keyword evidence="1" id="KW-1133">Transmembrane helix</keyword>
<evidence type="ECO:0000313" key="2">
    <source>
        <dbReference type="EMBL" id="RRR53541.1"/>
    </source>
</evidence>
<protein>
    <submittedName>
        <fullName evidence="2">DUF2975 domain-containing protein</fullName>
    </submittedName>
</protein>
<gene>
    <name evidence="2" type="ORF">EI998_04560</name>
</gene>
<sequence>MSQPHPTYEDWSIRLTKTCLILLFLASILLMCTGTWVVDLVIIYPSPLLQGDTRYLTLLIFGYLLGFLALIFLFHLYQLVARIGKNQVFVAENVRSLQVLGWEMALATLISFGLGVTCYVPMLLITVAGLALTLVIRVVRNAFGKAVELQDEVDYTI</sequence>
<evidence type="ECO:0000313" key="3">
    <source>
        <dbReference type="Proteomes" id="UP000274117"/>
    </source>
</evidence>
<reference evidence="2 3" key="1">
    <citation type="submission" date="2018-11" db="EMBL/GenBank/DDBJ databases">
        <authorList>
            <person name="Stevens M.J."/>
            <person name="Cernela N."/>
            <person name="Spoerry Serrano N."/>
            <person name="Schmitt S."/>
            <person name="Schrenzel J."/>
            <person name="Stephan R."/>
        </authorList>
    </citation>
    <scope>NUCLEOTIDE SEQUENCE [LARGE SCALE GENOMIC DNA]</scope>
    <source>
        <strain evidence="2 3">PP422</strain>
    </source>
</reference>
<proteinExistence type="predicted"/>
<dbReference type="Pfam" id="PF11188">
    <property type="entry name" value="DUF2975"/>
    <property type="match status" value="1"/>
</dbReference>
<comment type="caution">
    <text evidence="2">The sequence shown here is derived from an EMBL/GenBank/DDBJ whole genome shotgun (WGS) entry which is preliminary data.</text>
</comment>
<feature type="transmembrane region" description="Helical" evidence="1">
    <location>
        <begin position="20"/>
        <end position="43"/>
    </location>
</feature>
<keyword evidence="1" id="KW-0472">Membrane</keyword>
<dbReference type="EMBL" id="RSDO01000006">
    <property type="protein sequence ID" value="RRR53541.1"/>
    <property type="molecule type" value="Genomic_DNA"/>
</dbReference>